<reference evidence="2" key="1">
    <citation type="submission" date="2020-06" db="EMBL/GenBank/DDBJ databases">
        <authorList>
            <person name="Li T."/>
            <person name="Hu X."/>
            <person name="Zhang T."/>
            <person name="Song X."/>
            <person name="Zhang H."/>
            <person name="Dai N."/>
            <person name="Sheng W."/>
            <person name="Hou X."/>
            <person name="Wei L."/>
        </authorList>
    </citation>
    <scope>NUCLEOTIDE SEQUENCE</scope>
    <source>
        <strain evidence="2">G02</strain>
        <tissue evidence="2">Leaf</tissue>
    </source>
</reference>
<reference evidence="2" key="2">
    <citation type="journal article" date="2024" name="Plant">
        <title>Genomic evolution and insights into agronomic trait innovations of Sesamum species.</title>
        <authorList>
            <person name="Miao H."/>
            <person name="Wang L."/>
            <person name="Qu L."/>
            <person name="Liu H."/>
            <person name="Sun Y."/>
            <person name="Le M."/>
            <person name="Wang Q."/>
            <person name="Wei S."/>
            <person name="Zheng Y."/>
            <person name="Lin W."/>
            <person name="Duan Y."/>
            <person name="Cao H."/>
            <person name="Xiong S."/>
            <person name="Wang X."/>
            <person name="Wei L."/>
            <person name="Li C."/>
            <person name="Ma Q."/>
            <person name="Ju M."/>
            <person name="Zhao R."/>
            <person name="Li G."/>
            <person name="Mu C."/>
            <person name="Tian Q."/>
            <person name="Mei H."/>
            <person name="Zhang T."/>
            <person name="Gao T."/>
            <person name="Zhang H."/>
        </authorList>
    </citation>
    <scope>NUCLEOTIDE SEQUENCE</scope>
    <source>
        <strain evidence="2">G02</strain>
    </source>
</reference>
<feature type="compositionally biased region" description="Polar residues" evidence="1">
    <location>
        <begin position="64"/>
        <end position="73"/>
    </location>
</feature>
<dbReference type="EMBL" id="JACGWJ010000012">
    <property type="protein sequence ID" value="KAL0384112.1"/>
    <property type="molecule type" value="Genomic_DNA"/>
</dbReference>
<comment type="caution">
    <text evidence="2">The sequence shown here is derived from an EMBL/GenBank/DDBJ whole genome shotgun (WGS) entry which is preliminary data.</text>
</comment>
<organism evidence="2">
    <name type="scientific">Sesamum radiatum</name>
    <name type="common">Black benniseed</name>
    <dbReference type="NCBI Taxonomy" id="300843"/>
    <lineage>
        <taxon>Eukaryota</taxon>
        <taxon>Viridiplantae</taxon>
        <taxon>Streptophyta</taxon>
        <taxon>Embryophyta</taxon>
        <taxon>Tracheophyta</taxon>
        <taxon>Spermatophyta</taxon>
        <taxon>Magnoliopsida</taxon>
        <taxon>eudicotyledons</taxon>
        <taxon>Gunneridae</taxon>
        <taxon>Pentapetalae</taxon>
        <taxon>asterids</taxon>
        <taxon>lamiids</taxon>
        <taxon>Lamiales</taxon>
        <taxon>Pedaliaceae</taxon>
        <taxon>Sesamum</taxon>
    </lineage>
</organism>
<feature type="region of interest" description="Disordered" evidence="1">
    <location>
        <begin position="64"/>
        <end position="84"/>
    </location>
</feature>
<gene>
    <name evidence="2" type="ORF">Sradi_2805500</name>
</gene>
<name>A0AAW2RW16_SESRA</name>
<evidence type="ECO:0000313" key="2">
    <source>
        <dbReference type="EMBL" id="KAL0384112.1"/>
    </source>
</evidence>
<proteinExistence type="predicted"/>
<sequence>MNATAVVRTTPAVQLPLLRSQATGNRCAAAAFAENFAIECRISVTLLKLGKEEFFRFSTIARSASPLDSSGCSSAPMDAGNLRF</sequence>
<dbReference type="AlphaFoldDB" id="A0AAW2RW16"/>
<evidence type="ECO:0000256" key="1">
    <source>
        <dbReference type="SAM" id="MobiDB-lite"/>
    </source>
</evidence>
<protein>
    <submittedName>
        <fullName evidence="2">Uncharacterized protein</fullName>
    </submittedName>
</protein>
<accession>A0AAW2RW16</accession>